<comment type="caution">
    <text evidence="2">The sequence shown here is derived from an EMBL/GenBank/DDBJ whole genome shotgun (WGS) entry which is preliminary data.</text>
</comment>
<sequence>MQRKRLGGITALLFVSALLGTAWLCLVSRHVHALPLKGAANDTARAEGAGFGKAAGVAAAAGHHQHEAHHGKDVAPDRQGGSGLFRSKAGQKDSTQKLAAGANTKVVFDHTGVQKKREGVAGSSEAEMHSKVDKFASLLKNKRKADMEVVEVQRAEILNKSKEARDKVGTQGDTQAEREARDSPIKSSHAKYRSLQRELAVQQQGQVLEKEMKSETLDGADADAARAAAIEHAHESHDTPVELGPGGHIAAPEPDDAIGRERHSHRNANRKDIGLAGGQVAGISPEKHNVIVAGVPEDRGDDDGTGVSSNALKSSGKENVLVSNTYDTTKLMRMFEHLERLFQDLDERGRDMDSKRRKILTRRIRKMAQRWKENEDEFIRRAEDEKAFAKRYNKLLPILKQADLLRMEEDESLGQDLWPVVHQAFSQRDSGDQ</sequence>
<dbReference type="EMBL" id="VRMN01000009">
    <property type="protein sequence ID" value="KAA8492591.1"/>
    <property type="molecule type" value="Genomic_DNA"/>
</dbReference>
<feature type="region of interest" description="Disordered" evidence="1">
    <location>
        <begin position="162"/>
        <end position="193"/>
    </location>
</feature>
<feature type="region of interest" description="Disordered" evidence="1">
    <location>
        <begin position="57"/>
        <end position="98"/>
    </location>
</feature>
<proteinExistence type="predicted"/>
<reference evidence="3" key="1">
    <citation type="journal article" date="2019" name="Nat. Commun.">
        <title>Expansion of phycobilisome linker gene families in mesophilic red algae.</title>
        <authorList>
            <person name="Lee J."/>
            <person name="Kim D."/>
            <person name="Bhattacharya D."/>
            <person name="Yoon H.S."/>
        </authorList>
    </citation>
    <scope>NUCLEOTIDE SEQUENCE [LARGE SCALE GENOMIC DNA]</scope>
    <source>
        <strain evidence="3">CCMP 1328</strain>
    </source>
</reference>
<gene>
    <name evidence="2" type="ORF">FVE85_8098</name>
</gene>
<protein>
    <submittedName>
        <fullName evidence="2">Uncharacterized protein</fullName>
    </submittedName>
</protein>
<organism evidence="2 3">
    <name type="scientific">Porphyridium purpureum</name>
    <name type="common">Red alga</name>
    <name type="synonym">Porphyridium cruentum</name>
    <dbReference type="NCBI Taxonomy" id="35688"/>
    <lineage>
        <taxon>Eukaryota</taxon>
        <taxon>Rhodophyta</taxon>
        <taxon>Bangiophyceae</taxon>
        <taxon>Porphyridiales</taxon>
        <taxon>Porphyridiaceae</taxon>
        <taxon>Porphyridium</taxon>
    </lineage>
</organism>
<dbReference type="Proteomes" id="UP000324585">
    <property type="component" value="Unassembled WGS sequence"/>
</dbReference>
<evidence type="ECO:0000256" key="1">
    <source>
        <dbReference type="SAM" id="MobiDB-lite"/>
    </source>
</evidence>
<feature type="compositionally biased region" description="Basic and acidic residues" evidence="1">
    <location>
        <begin position="64"/>
        <end position="76"/>
    </location>
</feature>
<accession>A0A5J4YM80</accession>
<evidence type="ECO:0000313" key="3">
    <source>
        <dbReference type="Proteomes" id="UP000324585"/>
    </source>
</evidence>
<feature type="compositionally biased region" description="Basic and acidic residues" evidence="1">
    <location>
        <begin position="175"/>
        <end position="184"/>
    </location>
</feature>
<name>A0A5J4YM80_PORPP</name>
<dbReference type="AlphaFoldDB" id="A0A5J4YM80"/>
<evidence type="ECO:0000313" key="2">
    <source>
        <dbReference type="EMBL" id="KAA8492591.1"/>
    </source>
</evidence>
<keyword evidence="3" id="KW-1185">Reference proteome</keyword>